<keyword evidence="5" id="KW-0175">Coiled coil</keyword>
<evidence type="ECO:0000259" key="6">
    <source>
        <dbReference type="PROSITE" id="PS50089"/>
    </source>
</evidence>
<evidence type="ECO:0000259" key="7">
    <source>
        <dbReference type="PROSITE" id="PS50119"/>
    </source>
</evidence>
<feature type="non-terminal residue" evidence="8">
    <location>
        <position position="389"/>
    </location>
</feature>
<evidence type="ECO:0000256" key="2">
    <source>
        <dbReference type="ARBA" id="ARBA00022771"/>
    </source>
</evidence>
<feature type="domain" description="B box-type" evidence="7">
    <location>
        <begin position="121"/>
        <end position="167"/>
    </location>
</feature>
<keyword evidence="9" id="KW-1185">Reference proteome</keyword>
<sequence>ANGTSYCTFHLGRDRDGAAAPMETNHQAGPSVCPPPSCPQVLEDEFQFVLCEGCHQESPHLKLLTCLHTLCLGCLSENKPIGQCPVCRTAIPQASGIPDRDNLLFTSLQARLSVYKKIISSGDLSCSRCRKEVAAVWCSECEEFLCLTCFEAHQWFFKKRSHEARKVEELRAESAHQFLEGTRKSCSLFCSSPGHTDQGHITSIYCRRCEKPLCCSCALLDSKHSQFYCDIRTETKRRQEELGTMSRQLKQRKSGFEDAYKALQDEVAHLEQVSRETREQIQQRVEQLVRLIRQEEEELLGLVETRREQGRRELAGELRRVEGVLRRMEAGERLVEKMSLYATEQEVMDMQPFIKDSLEELRRLQPMAAGGQVQAAGDFAECRGRLQAL</sequence>
<protein>
    <submittedName>
        <fullName evidence="8">PML protein</fullName>
    </submittedName>
</protein>
<feature type="non-terminal residue" evidence="8">
    <location>
        <position position="1"/>
    </location>
</feature>
<dbReference type="PANTHER" id="PTHR25462:SF302">
    <property type="entry name" value="PROTEIN PML"/>
    <property type="match status" value="1"/>
</dbReference>
<dbReference type="SUPFAM" id="SSF57850">
    <property type="entry name" value="RING/U-box"/>
    <property type="match status" value="1"/>
</dbReference>
<dbReference type="PROSITE" id="PS50119">
    <property type="entry name" value="ZF_BBOX"/>
    <property type="match status" value="1"/>
</dbReference>
<dbReference type="GO" id="GO:0008630">
    <property type="term" value="P:intrinsic apoptotic signaling pathway in response to DNA damage"/>
    <property type="evidence" value="ECO:0007669"/>
    <property type="project" value="TreeGrafter"/>
</dbReference>
<dbReference type="SMART" id="SM00184">
    <property type="entry name" value="RING"/>
    <property type="match status" value="1"/>
</dbReference>
<organism evidence="8 9">
    <name type="scientific">Casuarius casuarius</name>
    <name type="common">Southern cassowary</name>
    <name type="synonym">Struthio casuarius</name>
    <dbReference type="NCBI Taxonomy" id="8787"/>
    <lineage>
        <taxon>Eukaryota</taxon>
        <taxon>Metazoa</taxon>
        <taxon>Chordata</taxon>
        <taxon>Craniata</taxon>
        <taxon>Vertebrata</taxon>
        <taxon>Euteleostomi</taxon>
        <taxon>Archelosauria</taxon>
        <taxon>Archosauria</taxon>
        <taxon>Dinosauria</taxon>
        <taxon>Saurischia</taxon>
        <taxon>Theropoda</taxon>
        <taxon>Coelurosauria</taxon>
        <taxon>Aves</taxon>
        <taxon>Palaeognathae</taxon>
        <taxon>Casuariiformes</taxon>
        <taxon>Casuariidae</taxon>
        <taxon>Casuarius</taxon>
    </lineage>
</organism>
<dbReference type="InterPro" id="IPR017907">
    <property type="entry name" value="Znf_RING_CS"/>
</dbReference>
<gene>
    <name evidence="8" type="primary">Pml_0</name>
    <name evidence="8" type="ORF">CASCAS_R00021</name>
</gene>
<dbReference type="PANTHER" id="PTHR25462">
    <property type="entry name" value="BONUS, ISOFORM C-RELATED"/>
    <property type="match status" value="1"/>
</dbReference>
<dbReference type="Pfam" id="PF12126">
    <property type="entry name" value="PML_CC"/>
    <property type="match status" value="1"/>
</dbReference>
<evidence type="ECO:0000256" key="4">
    <source>
        <dbReference type="PROSITE-ProRule" id="PRU00024"/>
    </source>
</evidence>
<feature type="coiled-coil region" evidence="5">
    <location>
        <begin position="246"/>
        <end position="305"/>
    </location>
</feature>
<dbReference type="CDD" id="cd19804">
    <property type="entry name" value="Bbox1_TRIM19_C-V"/>
    <property type="match status" value="1"/>
</dbReference>
<proteinExistence type="predicted"/>
<accession>A0A7K8MZ50</accession>
<dbReference type="PROSITE" id="PS50089">
    <property type="entry name" value="ZF_RING_2"/>
    <property type="match status" value="1"/>
</dbReference>
<dbReference type="SMART" id="SM00336">
    <property type="entry name" value="BBOX"/>
    <property type="match status" value="1"/>
</dbReference>
<evidence type="ECO:0000256" key="1">
    <source>
        <dbReference type="ARBA" id="ARBA00022723"/>
    </source>
</evidence>
<keyword evidence="2 4" id="KW-0863">Zinc-finger</keyword>
<dbReference type="PROSITE" id="PS00518">
    <property type="entry name" value="ZF_RING_1"/>
    <property type="match status" value="1"/>
</dbReference>
<keyword evidence="3" id="KW-0862">Zinc</keyword>
<dbReference type="InterPro" id="IPR021978">
    <property type="entry name" value="PML-like_CC"/>
</dbReference>
<dbReference type="InterPro" id="IPR001841">
    <property type="entry name" value="Znf_RING"/>
</dbReference>
<dbReference type="AlphaFoldDB" id="A0A7K8MZ50"/>
<dbReference type="InterPro" id="IPR047153">
    <property type="entry name" value="TRIM45/56/19-like"/>
</dbReference>
<dbReference type="GO" id="GO:0045087">
    <property type="term" value="P:innate immune response"/>
    <property type="evidence" value="ECO:0007669"/>
    <property type="project" value="TreeGrafter"/>
</dbReference>
<dbReference type="InterPro" id="IPR000315">
    <property type="entry name" value="Znf_B-box"/>
</dbReference>
<name>A0A7K8MZ50_CASCA</name>
<dbReference type="Pfam" id="PF22586">
    <property type="entry name" value="ANCHR-like_BBOX"/>
    <property type="match status" value="1"/>
</dbReference>
<keyword evidence="1" id="KW-0479">Metal-binding</keyword>
<evidence type="ECO:0000313" key="9">
    <source>
        <dbReference type="Proteomes" id="UP000524187"/>
    </source>
</evidence>
<dbReference type="Proteomes" id="UP000524187">
    <property type="component" value="Unassembled WGS sequence"/>
</dbReference>
<reference evidence="8 9" key="1">
    <citation type="submission" date="2019-09" db="EMBL/GenBank/DDBJ databases">
        <title>Bird 10,000 Genomes (B10K) Project - Family phase.</title>
        <authorList>
            <person name="Zhang G."/>
        </authorList>
    </citation>
    <scope>NUCLEOTIDE SEQUENCE [LARGE SCALE GENOMIC DNA]</scope>
    <source>
        <strain evidence="8">B10K-LSUMZ-50683</strain>
        <tissue evidence="8">Muscle</tissue>
    </source>
</reference>
<dbReference type="GO" id="GO:0008270">
    <property type="term" value="F:zinc ion binding"/>
    <property type="evidence" value="ECO:0007669"/>
    <property type="project" value="UniProtKB-KW"/>
</dbReference>
<dbReference type="InterPro" id="IPR013083">
    <property type="entry name" value="Znf_RING/FYVE/PHD"/>
</dbReference>
<dbReference type="GO" id="GO:0044790">
    <property type="term" value="P:suppression of viral release by host"/>
    <property type="evidence" value="ECO:0007669"/>
    <property type="project" value="TreeGrafter"/>
</dbReference>
<evidence type="ECO:0000313" key="8">
    <source>
        <dbReference type="EMBL" id="NXE46181.1"/>
    </source>
</evidence>
<dbReference type="Gene3D" id="3.30.40.10">
    <property type="entry name" value="Zinc/RING finger domain, C3HC4 (zinc finger)"/>
    <property type="match status" value="1"/>
</dbReference>
<comment type="caution">
    <text evidence="8">The sequence shown here is derived from an EMBL/GenBank/DDBJ whole genome shotgun (WGS) entry which is preliminary data.</text>
</comment>
<feature type="domain" description="RING-type" evidence="6">
    <location>
        <begin position="51"/>
        <end position="88"/>
    </location>
</feature>
<dbReference type="EMBL" id="VWPT01000013">
    <property type="protein sequence ID" value="NXE46181.1"/>
    <property type="molecule type" value="Genomic_DNA"/>
</dbReference>
<evidence type="ECO:0000256" key="3">
    <source>
        <dbReference type="ARBA" id="ARBA00022833"/>
    </source>
</evidence>
<dbReference type="GO" id="GO:0005654">
    <property type="term" value="C:nucleoplasm"/>
    <property type="evidence" value="ECO:0007669"/>
    <property type="project" value="TreeGrafter"/>
</dbReference>
<evidence type="ECO:0000256" key="5">
    <source>
        <dbReference type="SAM" id="Coils"/>
    </source>
</evidence>